<evidence type="ECO:0000313" key="3">
    <source>
        <dbReference type="Proteomes" id="UP000295511"/>
    </source>
</evidence>
<dbReference type="Proteomes" id="UP000295511">
    <property type="component" value="Unassembled WGS sequence"/>
</dbReference>
<protein>
    <submittedName>
        <fullName evidence="2">Uncharacterized protein</fullName>
    </submittedName>
</protein>
<gene>
    <name evidence="2" type="ORF">E1809_04305</name>
</gene>
<name>A0A4R5KVB3_9MICC</name>
<evidence type="ECO:0000313" key="2">
    <source>
        <dbReference type="EMBL" id="TDF99909.1"/>
    </source>
</evidence>
<keyword evidence="3" id="KW-1185">Reference proteome</keyword>
<accession>A0A4R5KVB3</accession>
<proteinExistence type="predicted"/>
<sequence>MTRERRIVRHLEGQRLGAVRWLAWTGVVLMAAAALLWFLAGGRDELVAGLRPATWRVLVPATAFWLAWLVWLVAAVLFGVRMFRSIIGRLDGTWTGSGKGGGTSRKRGP</sequence>
<reference evidence="2 3" key="1">
    <citation type="submission" date="2019-03" db="EMBL/GenBank/DDBJ databases">
        <title>Whole genome sequence of Arthrobacter sp JH1-1.</title>
        <authorList>
            <person name="Trinh H.N."/>
        </authorList>
    </citation>
    <scope>NUCLEOTIDE SEQUENCE [LARGE SCALE GENOMIC DNA]</scope>
    <source>
        <strain evidence="2 3">JH1-1</strain>
    </source>
</reference>
<keyword evidence="1" id="KW-1133">Transmembrane helix</keyword>
<feature type="transmembrane region" description="Helical" evidence="1">
    <location>
        <begin position="21"/>
        <end position="40"/>
    </location>
</feature>
<dbReference type="RefSeq" id="WP_133203001.1">
    <property type="nucleotide sequence ID" value="NZ_SMRU01000004.1"/>
</dbReference>
<feature type="transmembrane region" description="Helical" evidence="1">
    <location>
        <begin position="60"/>
        <end position="80"/>
    </location>
</feature>
<comment type="caution">
    <text evidence="2">The sequence shown here is derived from an EMBL/GenBank/DDBJ whole genome shotgun (WGS) entry which is preliminary data.</text>
</comment>
<keyword evidence="1" id="KW-0472">Membrane</keyword>
<organism evidence="2 3">
    <name type="scientific">Arthrobacter terricola</name>
    <dbReference type="NCBI Taxonomy" id="2547396"/>
    <lineage>
        <taxon>Bacteria</taxon>
        <taxon>Bacillati</taxon>
        <taxon>Actinomycetota</taxon>
        <taxon>Actinomycetes</taxon>
        <taxon>Micrococcales</taxon>
        <taxon>Micrococcaceae</taxon>
        <taxon>Arthrobacter</taxon>
    </lineage>
</organism>
<evidence type="ECO:0000256" key="1">
    <source>
        <dbReference type="SAM" id="Phobius"/>
    </source>
</evidence>
<keyword evidence="1" id="KW-0812">Transmembrane</keyword>
<dbReference type="AlphaFoldDB" id="A0A4R5KVB3"/>
<dbReference type="EMBL" id="SMRU01000004">
    <property type="protein sequence ID" value="TDF99909.1"/>
    <property type="molecule type" value="Genomic_DNA"/>
</dbReference>